<reference evidence="1" key="1">
    <citation type="submission" date="2020-11" db="EMBL/GenBank/DDBJ databases">
        <authorList>
            <person name="Tran Van P."/>
        </authorList>
    </citation>
    <scope>NUCLEOTIDE SEQUENCE</scope>
</reference>
<dbReference type="EMBL" id="CAJPEV010000251">
    <property type="protein sequence ID" value="CAG0882983.1"/>
    <property type="molecule type" value="Genomic_DNA"/>
</dbReference>
<dbReference type="Proteomes" id="UP000677054">
    <property type="component" value="Unassembled WGS sequence"/>
</dbReference>
<gene>
    <name evidence="1" type="ORF">DSTB1V02_LOCUS2294</name>
</gene>
<organism evidence="1">
    <name type="scientific">Darwinula stevensoni</name>
    <dbReference type="NCBI Taxonomy" id="69355"/>
    <lineage>
        <taxon>Eukaryota</taxon>
        <taxon>Metazoa</taxon>
        <taxon>Ecdysozoa</taxon>
        <taxon>Arthropoda</taxon>
        <taxon>Crustacea</taxon>
        <taxon>Oligostraca</taxon>
        <taxon>Ostracoda</taxon>
        <taxon>Podocopa</taxon>
        <taxon>Podocopida</taxon>
        <taxon>Darwinulocopina</taxon>
        <taxon>Darwinuloidea</taxon>
        <taxon>Darwinulidae</taxon>
        <taxon>Darwinula</taxon>
    </lineage>
</organism>
<evidence type="ECO:0000313" key="2">
    <source>
        <dbReference type="Proteomes" id="UP000677054"/>
    </source>
</evidence>
<dbReference type="AlphaFoldDB" id="A0A7R9A3W0"/>
<keyword evidence="2" id="KW-1185">Reference proteome</keyword>
<proteinExistence type="predicted"/>
<name>A0A7R9A3W0_9CRUS</name>
<protein>
    <submittedName>
        <fullName evidence="1">Uncharacterized protein</fullName>
    </submittedName>
</protein>
<sequence>MDRHKGNILLQCDWQHMFRTCGDTNNGHIAVHREDGVPTWQKHHIQIAVPQAGTSRWSYRRPYETAKSSPTSATTLYRVSLSVSGVLRVDA</sequence>
<accession>A0A7R9A3W0</accession>
<evidence type="ECO:0000313" key="1">
    <source>
        <dbReference type="EMBL" id="CAD7242325.1"/>
    </source>
</evidence>
<dbReference type="EMBL" id="LR899768">
    <property type="protein sequence ID" value="CAD7242325.1"/>
    <property type="molecule type" value="Genomic_DNA"/>
</dbReference>